<sequence length="193" mass="22070">MILLVTVLLLVLFVAGVLWRLRLSSHREAVSSHRLSTVLDRTESGVSFWDQSGRLTRFNDRFQEFYPTVTLNRGLEFEDLVRFTASRAVFLVGEAEMDNWVREWIDRFGQSSQQIYRAPDGRWIDVRTSSTVGGETLLMYTDVTTNHTAAVVDTTRDIRAAEQYASLEMLRGAIAIGRSSESFHEACREMLEL</sequence>
<evidence type="ECO:0008006" key="2">
    <source>
        <dbReference type="Google" id="ProtNLM"/>
    </source>
</evidence>
<name>A0A383AFG2_9ZZZZ</name>
<reference evidence="1" key="1">
    <citation type="submission" date="2018-05" db="EMBL/GenBank/DDBJ databases">
        <authorList>
            <person name="Lanie J.A."/>
            <person name="Ng W.-L."/>
            <person name="Kazmierczak K.M."/>
            <person name="Andrzejewski T.M."/>
            <person name="Davidsen T.M."/>
            <person name="Wayne K.J."/>
            <person name="Tettelin H."/>
            <person name="Glass J.I."/>
            <person name="Rusch D."/>
            <person name="Podicherti R."/>
            <person name="Tsui H.-C.T."/>
            <person name="Winkler M.E."/>
        </authorList>
    </citation>
    <scope>NUCLEOTIDE SEQUENCE</scope>
</reference>
<dbReference type="EMBL" id="UINC01191761">
    <property type="protein sequence ID" value="SVE06557.1"/>
    <property type="molecule type" value="Genomic_DNA"/>
</dbReference>
<feature type="non-terminal residue" evidence="1">
    <location>
        <position position="193"/>
    </location>
</feature>
<dbReference type="AlphaFoldDB" id="A0A383AFG2"/>
<dbReference type="Pfam" id="PF12860">
    <property type="entry name" value="PAS_7"/>
    <property type="match status" value="1"/>
</dbReference>
<organism evidence="1">
    <name type="scientific">marine metagenome</name>
    <dbReference type="NCBI Taxonomy" id="408172"/>
    <lineage>
        <taxon>unclassified sequences</taxon>
        <taxon>metagenomes</taxon>
        <taxon>ecological metagenomes</taxon>
    </lineage>
</organism>
<accession>A0A383AFG2</accession>
<proteinExistence type="predicted"/>
<gene>
    <name evidence="1" type="ORF">METZ01_LOCUS459411</name>
</gene>
<dbReference type="Gene3D" id="3.30.450.20">
    <property type="entry name" value="PAS domain"/>
    <property type="match status" value="1"/>
</dbReference>
<dbReference type="InterPro" id="IPR035965">
    <property type="entry name" value="PAS-like_dom_sf"/>
</dbReference>
<dbReference type="SUPFAM" id="SSF55785">
    <property type="entry name" value="PYP-like sensor domain (PAS domain)"/>
    <property type="match status" value="1"/>
</dbReference>
<protein>
    <recommendedName>
        <fullName evidence="2">PAS fold-4 domain-containing protein</fullName>
    </recommendedName>
</protein>
<evidence type="ECO:0000313" key="1">
    <source>
        <dbReference type="EMBL" id="SVE06557.1"/>
    </source>
</evidence>